<reference evidence="2" key="1">
    <citation type="submission" date="2022-03" db="EMBL/GenBank/DDBJ databases">
        <authorList>
            <person name="Lindestad O."/>
        </authorList>
    </citation>
    <scope>NUCLEOTIDE SEQUENCE</scope>
</reference>
<proteinExistence type="predicted"/>
<sequence length="96" mass="10921">MQTDTAKRECVRAEREGDAACNKEPSRNSHNTGLRRRAIPSQIRATGQDQAYDPPDIKWTTIAYKNSNKKCMELALHRTPCVHKVLRCNYIGNHAL</sequence>
<evidence type="ECO:0000313" key="3">
    <source>
        <dbReference type="Proteomes" id="UP000838756"/>
    </source>
</evidence>
<organism evidence="2 3">
    <name type="scientific">Pararge aegeria aegeria</name>
    <dbReference type="NCBI Taxonomy" id="348720"/>
    <lineage>
        <taxon>Eukaryota</taxon>
        <taxon>Metazoa</taxon>
        <taxon>Ecdysozoa</taxon>
        <taxon>Arthropoda</taxon>
        <taxon>Hexapoda</taxon>
        <taxon>Insecta</taxon>
        <taxon>Pterygota</taxon>
        <taxon>Neoptera</taxon>
        <taxon>Endopterygota</taxon>
        <taxon>Lepidoptera</taxon>
        <taxon>Glossata</taxon>
        <taxon>Ditrysia</taxon>
        <taxon>Papilionoidea</taxon>
        <taxon>Nymphalidae</taxon>
        <taxon>Satyrinae</taxon>
        <taxon>Satyrini</taxon>
        <taxon>Parargina</taxon>
        <taxon>Pararge</taxon>
    </lineage>
</organism>
<feature type="region of interest" description="Disordered" evidence="1">
    <location>
        <begin position="1"/>
        <end position="52"/>
    </location>
</feature>
<gene>
    <name evidence="2" type="primary">jg12825</name>
    <name evidence="2" type="ORF">PAEG_LOCUS14775</name>
</gene>
<dbReference type="OrthoDB" id="7477291at2759"/>
<evidence type="ECO:0000256" key="1">
    <source>
        <dbReference type="SAM" id="MobiDB-lite"/>
    </source>
</evidence>
<feature type="compositionally biased region" description="Basic and acidic residues" evidence="1">
    <location>
        <begin position="1"/>
        <end position="18"/>
    </location>
</feature>
<protein>
    <submittedName>
        <fullName evidence="2">Jg12825 protein</fullName>
    </submittedName>
</protein>
<accession>A0A8S4RLG1</accession>
<comment type="caution">
    <text evidence="2">The sequence shown here is derived from an EMBL/GenBank/DDBJ whole genome shotgun (WGS) entry which is preliminary data.</text>
</comment>
<keyword evidence="3" id="KW-1185">Reference proteome</keyword>
<evidence type="ECO:0000313" key="2">
    <source>
        <dbReference type="EMBL" id="CAH2237491.1"/>
    </source>
</evidence>
<name>A0A8S4RLG1_9NEOP</name>
<dbReference type="EMBL" id="CAKXAJ010025271">
    <property type="protein sequence ID" value="CAH2237491.1"/>
    <property type="molecule type" value="Genomic_DNA"/>
</dbReference>
<dbReference type="Proteomes" id="UP000838756">
    <property type="component" value="Unassembled WGS sequence"/>
</dbReference>
<dbReference type="AlphaFoldDB" id="A0A8S4RLG1"/>